<dbReference type="DNASU" id="1146754"/>
<evidence type="ECO:0000256" key="3">
    <source>
        <dbReference type="ARBA" id="ARBA00023163"/>
    </source>
</evidence>
<dbReference type="HOGENOM" id="CLU_111585_2_0_6"/>
<proteinExistence type="predicted"/>
<evidence type="ECO:0000256" key="1">
    <source>
        <dbReference type="ARBA" id="ARBA00023015"/>
    </source>
</evidence>
<dbReference type="PROSITE" id="PS51118">
    <property type="entry name" value="HTH_HXLR"/>
    <property type="match status" value="1"/>
</dbReference>
<dbReference type="PANTHER" id="PTHR33204">
    <property type="entry name" value="TRANSCRIPTIONAL REGULATOR, MARR FAMILY"/>
    <property type="match status" value="1"/>
</dbReference>
<name>Q8D0P8_YERPE</name>
<keyword evidence="2" id="KW-0238">DNA-binding</keyword>
<organism evidence="5 6">
    <name type="scientific">Yersinia pestis</name>
    <dbReference type="NCBI Taxonomy" id="632"/>
    <lineage>
        <taxon>Bacteria</taxon>
        <taxon>Pseudomonadati</taxon>
        <taxon>Pseudomonadota</taxon>
        <taxon>Gammaproteobacteria</taxon>
        <taxon>Enterobacterales</taxon>
        <taxon>Yersiniaceae</taxon>
        <taxon>Yersinia</taxon>
    </lineage>
</organism>
<keyword evidence="1" id="KW-0805">Transcription regulation</keyword>
<protein>
    <recommendedName>
        <fullName evidence="4">HTH hxlR-type domain-containing protein</fullName>
    </recommendedName>
</protein>
<dbReference type="Gene3D" id="1.10.10.10">
    <property type="entry name" value="Winged helix-like DNA-binding domain superfamily/Winged helix DNA-binding domain"/>
    <property type="match status" value="1"/>
</dbReference>
<dbReference type="PANTHER" id="PTHR33204:SF37">
    <property type="entry name" value="HTH-TYPE TRANSCRIPTIONAL REGULATOR YODB"/>
    <property type="match status" value="1"/>
</dbReference>
<dbReference type="Proteomes" id="UP000002490">
    <property type="component" value="Chromosome"/>
</dbReference>
<evidence type="ECO:0000313" key="6">
    <source>
        <dbReference type="Proteomes" id="UP000002490"/>
    </source>
</evidence>
<dbReference type="InterPro" id="IPR002577">
    <property type="entry name" value="HTH_HxlR"/>
</dbReference>
<dbReference type="EMBL" id="AE009952">
    <property type="protein sequence ID" value="AAM85375.1"/>
    <property type="molecule type" value="Genomic_DNA"/>
</dbReference>
<keyword evidence="3" id="KW-0804">Transcription</keyword>
<evidence type="ECO:0000259" key="4">
    <source>
        <dbReference type="PROSITE" id="PS51118"/>
    </source>
</evidence>
<dbReference type="GO" id="GO:0003677">
    <property type="term" value="F:DNA binding"/>
    <property type="evidence" value="ECO:0007669"/>
    <property type="project" value="UniProtKB-KW"/>
</dbReference>
<evidence type="ECO:0000313" key="5">
    <source>
        <dbReference type="EMBL" id="AAM85375.1"/>
    </source>
</evidence>
<gene>
    <name evidence="5" type="ordered locus">y1807</name>
</gene>
<dbReference type="Pfam" id="PF01638">
    <property type="entry name" value="HxlR"/>
    <property type="match status" value="1"/>
</dbReference>
<dbReference type="AlphaFoldDB" id="Q8D0P8"/>
<feature type="domain" description="HTH hxlR-type" evidence="4">
    <location>
        <begin position="84"/>
        <end position="182"/>
    </location>
</feature>
<evidence type="ECO:0000256" key="2">
    <source>
        <dbReference type="ARBA" id="ARBA00023125"/>
    </source>
</evidence>
<dbReference type="KEGG" id="ypk:y1807"/>
<accession>Q8D0P8</accession>
<dbReference type="InterPro" id="IPR036388">
    <property type="entry name" value="WH-like_DNA-bd_sf"/>
</dbReference>
<dbReference type="InterPro" id="IPR036390">
    <property type="entry name" value="WH_DNA-bd_sf"/>
</dbReference>
<sequence length="190" mass="21747">MAGGTGDCDHNDAPYLEEEQLTLREDYFGYICPKSSLKPSYAIYSLYVSTYQKVSVRVTKLQNMNGNISFPEQLRRGELLNVDCPSREILKRVTSRWGVLVLIALSNETLRFSALRRKIGGVSEKMLAQTLQHLEEDGFIDRTAYPVVPPHVEYSLTPLGKEIQEQVEGLTVWLETNLHRIMEQRQQRSV</sequence>
<dbReference type="SUPFAM" id="SSF46785">
    <property type="entry name" value="Winged helix' DNA-binding domain"/>
    <property type="match status" value="1"/>
</dbReference>
<reference evidence="5 6" key="1">
    <citation type="journal article" date="2002" name="J. Bacteriol.">
        <title>Genome sequence of Yersinia pestis KIM.</title>
        <authorList>
            <person name="Deng W."/>
            <person name="Burland V."/>
            <person name="Plunkett G.III."/>
            <person name="Boutin A."/>
            <person name="Mayhew G.F."/>
            <person name="Liss P."/>
            <person name="Perna N.T."/>
            <person name="Rose D.J."/>
            <person name="Mau B."/>
            <person name="Zhou S."/>
            <person name="Schwartz D.C."/>
            <person name="Fetherston J.D."/>
            <person name="Lindler L.E."/>
            <person name="Brubaker R.R."/>
            <person name="Plana G.V."/>
            <person name="Straley S.C."/>
            <person name="McDonough K.A."/>
            <person name="Nilles M.L."/>
            <person name="Matson J.S."/>
            <person name="Blattner F.R."/>
            <person name="Perry R.D."/>
        </authorList>
    </citation>
    <scope>NUCLEOTIDE SEQUENCE [LARGE SCALE GENOMIC DNA]</scope>
    <source>
        <strain evidence="6">KIM10+ / Biovar Mediaevalis</strain>
    </source>
</reference>